<evidence type="ECO:0008006" key="3">
    <source>
        <dbReference type="Google" id="ProtNLM"/>
    </source>
</evidence>
<keyword evidence="2" id="KW-1185">Reference proteome</keyword>
<dbReference type="InterPro" id="IPR004155">
    <property type="entry name" value="PBS_lyase_HEAT"/>
</dbReference>
<reference evidence="1 2" key="1">
    <citation type="submission" date="2022-07" db="EMBL/GenBank/DDBJ databases">
        <title>Genome-wide signatures of adaptation to extreme environments.</title>
        <authorList>
            <person name="Cho C.H."/>
            <person name="Yoon H.S."/>
        </authorList>
    </citation>
    <scope>NUCLEOTIDE SEQUENCE [LARGE SCALE GENOMIC DNA]</scope>
    <source>
        <strain evidence="1 2">DBV 063 E5</strain>
    </source>
</reference>
<accession>A0AAV9J120</accession>
<dbReference type="PANTHER" id="PTHR12697">
    <property type="entry name" value="PBS LYASE HEAT-LIKE PROTEIN"/>
    <property type="match status" value="1"/>
</dbReference>
<dbReference type="InterPro" id="IPR011989">
    <property type="entry name" value="ARM-like"/>
</dbReference>
<dbReference type="SUPFAM" id="SSF48371">
    <property type="entry name" value="ARM repeat"/>
    <property type="match status" value="1"/>
</dbReference>
<comment type="caution">
    <text evidence="1">The sequence shown here is derived from an EMBL/GenBank/DDBJ whole genome shotgun (WGS) entry which is preliminary data.</text>
</comment>
<dbReference type="Gene3D" id="1.25.10.10">
    <property type="entry name" value="Leucine-rich Repeat Variant"/>
    <property type="match status" value="2"/>
</dbReference>
<dbReference type="EMBL" id="JANCYW010000016">
    <property type="protein sequence ID" value="KAK4538239.1"/>
    <property type="molecule type" value="Genomic_DNA"/>
</dbReference>
<sequence length="266" mass="29528">MFVAGYCRWQRWARWDRARPSLRTPEGRSTVRLLAYRVARRTRPASSLGPLIAMNDSASESEPIPGADEIAVRLQSESPGERARGVHLLRYLEDPDRFNTLMNMLEDVDSQVRYAAVTLFATVGGYDRQRTKEAMLQVLRNEQEEATVRAGASDTLGALRMHEVLPDLEDAFRNSKDWVVRFSVIAALGELGAREAFPLLEEALQLGAEEPLVQLAAIGALGDLGDPRALPLLEPLLQSKDRSVAERAQIALDILKTKLDAPPDSK</sequence>
<protein>
    <recommendedName>
        <fullName evidence="3">HEAT repeat domain-containing protein</fullName>
    </recommendedName>
</protein>
<organism evidence="1 2">
    <name type="scientific">Cyanidium caldarium</name>
    <name type="common">Red alga</name>
    <dbReference type="NCBI Taxonomy" id="2771"/>
    <lineage>
        <taxon>Eukaryota</taxon>
        <taxon>Rhodophyta</taxon>
        <taxon>Bangiophyceae</taxon>
        <taxon>Cyanidiales</taxon>
        <taxon>Cyanidiaceae</taxon>
        <taxon>Cyanidium</taxon>
    </lineage>
</organism>
<dbReference type="GO" id="GO:0016491">
    <property type="term" value="F:oxidoreductase activity"/>
    <property type="evidence" value="ECO:0007669"/>
    <property type="project" value="TreeGrafter"/>
</dbReference>
<dbReference type="PANTHER" id="PTHR12697:SF5">
    <property type="entry name" value="DEOXYHYPUSINE HYDROXYLASE"/>
    <property type="match status" value="1"/>
</dbReference>
<evidence type="ECO:0000313" key="2">
    <source>
        <dbReference type="Proteomes" id="UP001301350"/>
    </source>
</evidence>
<dbReference type="Proteomes" id="UP001301350">
    <property type="component" value="Unassembled WGS sequence"/>
</dbReference>
<dbReference type="Pfam" id="PF13646">
    <property type="entry name" value="HEAT_2"/>
    <property type="match status" value="1"/>
</dbReference>
<dbReference type="SMART" id="SM00567">
    <property type="entry name" value="EZ_HEAT"/>
    <property type="match status" value="3"/>
</dbReference>
<dbReference type="InterPro" id="IPR016024">
    <property type="entry name" value="ARM-type_fold"/>
</dbReference>
<proteinExistence type="predicted"/>
<name>A0AAV9J120_CYACA</name>
<gene>
    <name evidence="1" type="ORF">CDCA_CDCA16G4264</name>
</gene>
<dbReference type="AlphaFoldDB" id="A0AAV9J120"/>
<evidence type="ECO:0000313" key="1">
    <source>
        <dbReference type="EMBL" id="KAK4538239.1"/>
    </source>
</evidence>